<dbReference type="SMART" id="SM00875">
    <property type="entry name" value="BACK"/>
    <property type="match status" value="1"/>
</dbReference>
<dbReference type="PROSITE" id="PS51257">
    <property type="entry name" value="PROKAR_LIPOPROTEIN"/>
    <property type="match status" value="1"/>
</dbReference>
<evidence type="ECO:0000313" key="10">
    <source>
        <dbReference type="Proteomes" id="UP000565207"/>
    </source>
</evidence>
<feature type="region of interest" description="Disordered" evidence="7">
    <location>
        <begin position="102"/>
        <end position="124"/>
    </location>
</feature>
<dbReference type="GO" id="GO:0003779">
    <property type="term" value="F:actin binding"/>
    <property type="evidence" value="ECO:0007669"/>
    <property type="project" value="UniProtKB-KW"/>
</dbReference>
<dbReference type="FunFam" id="3.30.710.10:FF:000027">
    <property type="entry name" value="Kelch-like protein 4 isoform 1"/>
    <property type="match status" value="1"/>
</dbReference>
<dbReference type="InterPro" id="IPR000210">
    <property type="entry name" value="BTB/POZ_dom"/>
</dbReference>
<dbReference type="CDD" id="cd18510">
    <property type="entry name" value="BACK_KLHL4"/>
    <property type="match status" value="1"/>
</dbReference>
<keyword evidence="3" id="KW-0963">Cytoplasm</keyword>
<dbReference type="Pfam" id="PF24681">
    <property type="entry name" value="Kelch_KLHDC2_KLHL20_DRC7"/>
    <property type="match status" value="1"/>
</dbReference>
<evidence type="ECO:0000256" key="1">
    <source>
        <dbReference type="ARBA" id="ARBA00004245"/>
    </source>
</evidence>
<keyword evidence="2" id="KW-0880">Kelch repeat</keyword>
<dbReference type="Gene3D" id="3.30.710.10">
    <property type="entry name" value="Potassium Channel Kv1.1, Chain A"/>
    <property type="match status" value="1"/>
</dbReference>
<dbReference type="InterPro" id="IPR015915">
    <property type="entry name" value="Kelch-typ_b-propeller"/>
</dbReference>
<evidence type="ECO:0000256" key="5">
    <source>
        <dbReference type="ARBA" id="ARBA00023203"/>
    </source>
</evidence>
<dbReference type="Gene3D" id="1.25.40.420">
    <property type="match status" value="1"/>
</dbReference>
<evidence type="ECO:0000259" key="8">
    <source>
        <dbReference type="PROSITE" id="PS50097"/>
    </source>
</evidence>
<evidence type="ECO:0000256" key="7">
    <source>
        <dbReference type="SAM" id="MobiDB-lite"/>
    </source>
</evidence>
<dbReference type="Pfam" id="PF00651">
    <property type="entry name" value="BTB"/>
    <property type="match status" value="1"/>
</dbReference>
<evidence type="ECO:0000256" key="3">
    <source>
        <dbReference type="ARBA" id="ARBA00022490"/>
    </source>
</evidence>
<dbReference type="Proteomes" id="UP000565207">
    <property type="component" value="Unassembled WGS sequence"/>
</dbReference>
<sequence length="702" mass="78585">MSVSGKKEFDVKQILRLRWRWFSHPSQGSTGTGGCHQQEGYEHRGTPVQNRLKNHSRDRNGLKKNSSPVHHNILAPVPGPTPVHHRSIQTWHQQNLIEQLRSNEDIPKTSTEENCVKDSSKTTQELQMITEENSDESAERLSTTSSSLLGMNTNGSDGYFQSTNHAEQTFRKMENYLQQKQLCDVLLIVGDQKIPAHRLVLSAVSDYFAAMFTNDVREAKQEEIKMEGVDPDALKALVRYAYTGILELKEDTIESLLAAACLLQLSQVIEVCCNFLMKQLHPSNCLGIRSFGDAQGCTELLKVAHTYTMEHFTEVIKNQEFLLLPANEIAKLLSSDDINVPDEEAIFQALMMWVRHDLQNRQRDLGMLLSYIRLPLLPPQLLADLENSPMFADDLECQKLLMEAMKYHLLPERRSMMQSPRTKPRKSTVGALYAVGGMDATKGTTTIEKYDLRTNSWIQIGTMNGRRLQFGVAVIDNKLYIVGGRDGLKTSNIVECFNPITKVWTVMPPMSTHRHGLGVAMIEGPMYAVGGHDGWSYLNTVERWDPQARQWNYVASMSTPRSTVGVAALNSKLYAVGGRDGSSCLKSMECFDPHTNKWSICAPMSKRRGGVGVATYNGFLYAVGGHDAPASNHCSRLSDCVERYDPKTDAWTTVAPLSVPRDAVGICPLGDRLYAVGGYDGHTYLDTVESYDAQNNEWTEVI</sequence>
<dbReference type="InterPro" id="IPR006652">
    <property type="entry name" value="Kelch_1"/>
</dbReference>
<feature type="non-terminal residue" evidence="9">
    <location>
        <position position="702"/>
    </location>
</feature>
<dbReference type="InterPro" id="IPR011705">
    <property type="entry name" value="BACK"/>
</dbReference>
<dbReference type="GO" id="GO:0005737">
    <property type="term" value="C:cytoplasm"/>
    <property type="evidence" value="ECO:0007669"/>
    <property type="project" value="UniProtKB-ARBA"/>
</dbReference>
<feature type="non-terminal residue" evidence="9">
    <location>
        <position position="1"/>
    </location>
</feature>
<dbReference type="EMBL" id="VZRU01012823">
    <property type="protein sequence ID" value="NWW50026.1"/>
    <property type="molecule type" value="Genomic_DNA"/>
</dbReference>
<dbReference type="GO" id="GO:0005856">
    <property type="term" value="C:cytoskeleton"/>
    <property type="evidence" value="ECO:0007669"/>
    <property type="project" value="UniProtKB-SubCell"/>
</dbReference>
<reference evidence="9 10" key="1">
    <citation type="submission" date="2019-09" db="EMBL/GenBank/DDBJ databases">
        <title>Bird 10,000 Genomes (B10K) Project - Family phase.</title>
        <authorList>
            <person name="Zhang G."/>
        </authorList>
    </citation>
    <scope>NUCLEOTIDE SEQUENCE [LARGE SCALE GENOMIC DNA]</scope>
    <source>
        <strain evidence="9">B10K-DU-029-80</strain>
        <tissue evidence="9">Muscle</tissue>
    </source>
</reference>
<dbReference type="AlphaFoldDB" id="A0A7K6NLH1"/>
<keyword evidence="4" id="KW-0677">Repeat</keyword>
<protein>
    <submittedName>
        <fullName evidence="9">KLHL4 protein</fullName>
    </submittedName>
</protein>
<evidence type="ECO:0000313" key="9">
    <source>
        <dbReference type="EMBL" id="NWW50026.1"/>
    </source>
</evidence>
<comment type="subcellular location">
    <subcellularLocation>
        <location evidence="1">Cytoplasm</location>
        <location evidence="1">Cytoskeleton</location>
    </subcellularLocation>
</comment>
<feature type="domain" description="BTB" evidence="8">
    <location>
        <begin position="183"/>
        <end position="250"/>
    </location>
</feature>
<dbReference type="PROSITE" id="PS50097">
    <property type="entry name" value="BTB"/>
    <property type="match status" value="1"/>
</dbReference>
<accession>A0A7K6NLH1</accession>
<gene>
    <name evidence="9" type="primary">Klhl4</name>
    <name evidence="9" type="ORF">PEDTOR_R07550</name>
</gene>
<dbReference type="InterPro" id="IPR011333">
    <property type="entry name" value="SKP1/BTB/POZ_sf"/>
</dbReference>
<dbReference type="SUPFAM" id="SSF54695">
    <property type="entry name" value="POZ domain"/>
    <property type="match status" value="1"/>
</dbReference>
<dbReference type="Pfam" id="PF07707">
    <property type="entry name" value="BACK"/>
    <property type="match status" value="1"/>
</dbReference>
<proteinExistence type="predicted"/>
<dbReference type="PANTHER" id="PTHR45632:SF17">
    <property type="entry name" value="KELCH-LIKE PROTEIN 31"/>
    <property type="match status" value="1"/>
</dbReference>
<dbReference type="FunFam" id="2.120.10.80:FF:000086">
    <property type="entry name" value="Kelch-like protein 4 isoform 1"/>
    <property type="match status" value="1"/>
</dbReference>
<keyword evidence="5" id="KW-0009">Actin-binding</keyword>
<dbReference type="SMART" id="SM00612">
    <property type="entry name" value="Kelch"/>
    <property type="match status" value="6"/>
</dbReference>
<feature type="compositionally biased region" description="Basic and acidic residues" evidence="7">
    <location>
        <begin position="102"/>
        <end position="120"/>
    </location>
</feature>
<name>A0A7K6NLH1_PEDTO</name>
<keyword evidence="6" id="KW-0206">Cytoskeleton</keyword>
<dbReference type="SMART" id="SM00225">
    <property type="entry name" value="BTB"/>
    <property type="match status" value="1"/>
</dbReference>
<dbReference type="FunFam" id="2.120.10.80:FF:000063">
    <property type="entry name" value="Kelch-like protein 4 isoform 1"/>
    <property type="match status" value="1"/>
</dbReference>
<dbReference type="CDD" id="cd18336">
    <property type="entry name" value="BTB_POZ_KLHL4"/>
    <property type="match status" value="1"/>
</dbReference>
<dbReference type="FunFam" id="1.25.40.420:FF:000001">
    <property type="entry name" value="Kelch-like family member 12"/>
    <property type="match status" value="1"/>
</dbReference>
<evidence type="ECO:0000256" key="2">
    <source>
        <dbReference type="ARBA" id="ARBA00022441"/>
    </source>
</evidence>
<dbReference type="PRINTS" id="PR00501">
    <property type="entry name" value="KELCHREPEAT"/>
</dbReference>
<dbReference type="PANTHER" id="PTHR45632">
    <property type="entry name" value="LD33804P"/>
    <property type="match status" value="1"/>
</dbReference>
<dbReference type="SUPFAM" id="SSF117281">
    <property type="entry name" value="Kelch motif"/>
    <property type="match status" value="1"/>
</dbReference>
<comment type="caution">
    <text evidence="9">The sequence shown here is derived from an EMBL/GenBank/DDBJ whole genome shotgun (WGS) entry which is preliminary data.</text>
</comment>
<dbReference type="Gene3D" id="2.120.10.80">
    <property type="entry name" value="Kelch-type beta propeller"/>
    <property type="match status" value="2"/>
</dbReference>
<organism evidence="9 10">
    <name type="scientific">Pedionomus torquatus</name>
    <name type="common">Plains-wanderer</name>
    <dbReference type="NCBI Taxonomy" id="227192"/>
    <lineage>
        <taxon>Eukaryota</taxon>
        <taxon>Metazoa</taxon>
        <taxon>Chordata</taxon>
        <taxon>Craniata</taxon>
        <taxon>Vertebrata</taxon>
        <taxon>Euteleostomi</taxon>
        <taxon>Archelosauria</taxon>
        <taxon>Archosauria</taxon>
        <taxon>Dinosauria</taxon>
        <taxon>Saurischia</taxon>
        <taxon>Theropoda</taxon>
        <taxon>Coelurosauria</taxon>
        <taxon>Aves</taxon>
        <taxon>Neognathae</taxon>
        <taxon>Neoaves</taxon>
        <taxon>Charadriiformes</taxon>
        <taxon>Pedionomidae</taxon>
        <taxon>Pedionomus</taxon>
    </lineage>
</organism>
<feature type="region of interest" description="Disordered" evidence="7">
    <location>
        <begin position="26"/>
        <end position="70"/>
    </location>
</feature>
<keyword evidence="10" id="KW-1185">Reference proteome</keyword>
<evidence type="ECO:0000256" key="4">
    <source>
        <dbReference type="ARBA" id="ARBA00022737"/>
    </source>
</evidence>
<dbReference type="Pfam" id="PF01344">
    <property type="entry name" value="Kelch_1"/>
    <property type="match status" value="1"/>
</dbReference>
<evidence type="ECO:0000256" key="6">
    <source>
        <dbReference type="ARBA" id="ARBA00023212"/>
    </source>
</evidence>